<reference evidence="1" key="1">
    <citation type="submission" date="2019-09" db="EMBL/GenBank/DDBJ databases">
        <authorList>
            <person name="Li J."/>
        </authorList>
    </citation>
    <scope>NUCLEOTIDE SEQUENCE [LARGE SCALE GENOMIC DNA]</scope>
    <source>
        <strain evidence="1">NRBC 14897</strain>
    </source>
</reference>
<keyword evidence="2" id="KW-1185">Reference proteome</keyword>
<evidence type="ECO:0000313" key="2">
    <source>
        <dbReference type="Proteomes" id="UP001515100"/>
    </source>
</evidence>
<dbReference type="Proteomes" id="UP001515100">
    <property type="component" value="Unassembled WGS sequence"/>
</dbReference>
<gene>
    <name evidence="1" type="ORF">ESP62_019250</name>
</gene>
<proteinExistence type="predicted"/>
<protein>
    <recommendedName>
        <fullName evidence="3">Protein RecA</fullName>
    </recommendedName>
</protein>
<name>A0A641AHX0_9ACTN</name>
<comment type="caution">
    <text evidence="1">The sequence shown here is derived from an EMBL/GenBank/DDBJ whole genome shotgun (WGS) entry which is preliminary data.</text>
</comment>
<evidence type="ECO:0008006" key="3">
    <source>
        <dbReference type="Google" id="ProtNLM"/>
    </source>
</evidence>
<accession>A0A641AHX0</accession>
<organism evidence="1 2">
    <name type="scientific">Aeromicrobium fastidiosum</name>
    <dbReference type="NCBI Taxonomy" id="52699"/>
    <lineage>
        <taxon>Bacteria</taxon>
        <taxon>Bacillati</taxon>
        <taxon>Actinomycetota</taxon>
        <taxon>Actinomycetes</taxon>
        <taxon>Propionibacteriales</taxon>
        <taxon>Nocardioidaceae</taxon>
        <taxon>Aeromicrobium</taxon>
    </lineage>
</organism>
<sequence length="230" mass="24204">MFDHGRVNVAAPTLSELRARVDQMQGRPAAQPVATHPAFAGLLQLQAGSTYSVDSMSLAVALMAGPSADGAWCGVVGTAELGLEAAAAAGVELRRTILVPDPGEAWLEVTAALIDVLGVVVLRAPAHVAAKDVSRIAARLRQRGGILIAHGDWPRSEARLSMCDVEWVGVGRGHGHLQARRATVEVRRGGAAPARRRQLWMPDADQAIRQVEDVAASTSSDAPTHLRSVS</sequence>
<dbReference type="AlphaFoldDB" id="A0A641AHX0"/>
<evidence type="ECO:0000313" key="1">
    <source>
        <dbReference type="EMBL" id="KAA1372227.1"/>
    </source>
</evidence>
<dbReference type="OrthoDB" id="3873597at2"/>
<dbReference type="EMBL" id="SDPP02000008">
    <property type="protein sequence ID" value="KAA1372227.1"/>
    <property type="molecule type" value="Genomic_DNA"/>
</dbReference>